<evidence type="ECO:0000313" key="3">
    <source>
        <dbReference type="Proteomes" id="UP001222027"/>
    </source>
</evidence>
<feature type="region of interest" description="Disordered" evidence="1">
    <location>
        <begin position="199"/>
        <end position="278"/>
    </location>
</feature>
<feature type="compositionally biased region" description="Basic and acidic residues" evidence="1">
    <location>
        <begin position="230"/>
        <end position="244"/>
    </location>
</feature>
<feature type="compositionally biased region" description="Gly residues" evidence="1">
    <location>
        <begin position="160"/>
        <end position="173"/>
    </location>
</feature>
<comment type="caution">
    <text evidence="2">The sequence shown here is derived from an EMBL/GenBank/DDBJ whole genome shotgun (WGS) entry which is preliminary data.</text>
</comment>
<accession>A0AAV8PU16</accession>
<proteinExistence type="predicted"/>
<evidence type="ECO:0000313" key="2">
    <source>
        <dbReference type="EMBL" id="KAJ8464287.1"/>
    </source>
</evidence>
<organism evidence="2 3">
    <name type="scientific">Ensete ventricosum</name>
    <name type="common">Abyssinian banana</name>
    <name type="synonym">Musa ensete</name>
    <dbReference type="NCBI Taxonomy" id="4639"/>
    <lineage>
        <taxon>Eukaryota</taxon>
        <taxon>Viridiplantae</taxon>
        <taxon>Streptophyta</taxon>
        <taxon>Embryophyta</taxon>
        <taxon>Tracheophyta</taxon>
        <taxon>Spermatophyta</taxon>
        <taxon>Magnoliopsida</taxon>
        <taxon>Liliopsida</taxon>
        <taxon>Zingiberales</taxon>
        <taxon>Musaceae</taxon>
        <taxon>Ensete</taxon>
    </lineage>
</organism>
<feature type="region of interest" description="Disordered" evidence="1">
    <location>
        <begin position="153"/>
        <end position="179"/>
    </location>
</feature>
<evidence type="ECO:0000256" key="1">
    <source>
        <dbReference type="SAM" id="MobiDB-lite"/>
    </source>
</evidence>
<reference evidence="2 3" key="1">
    <citation type="submission" date="2022-12" db="EMBL/GenBank/DDBJ databases">
        <title>Chromosome-scale assembly of the Ensete ventricosum genome.</title>
        <authorList>
            <person name="Dussert Y."/>
            <person name="Stocks J."/>
            <person name="Wendawek A."/>
            <person name="Woldeyes F."/>
            <person name="Nichols R.A."/>
            <person name="Borrell J.S."/>
        </authorList>
    </citation>
    <scope>NUCLEOTIDE SEQUENCE [LARGE SCALE GENOMIC DNA]</scope>
    <source>
        <strain evidence="3">cv. Maze</strain>
        <tissue evidence="2">Seeds</tissue>
    </source>
</reference>
<name>A0AAV8PU16_ENSVE</name>
<protein>
    <submittedName>
        <fullName evidence="2">Uncharacterized protein</fullName>
    </submittedName>
</protein>
<dbReference type="Proteomes" id="UP001222027">
    <property type="component" value="Unassembled WGS sequence"/>
</dbReference>
<keyword evidence="3" id="KW-1185">Reference proteome</keyword>
<gene>
    <name evidence="2" type="ORF">OPV22_026839</name>
</gene>
<dbReference type="PANTHER" id="PTHR34460">
    <property type="entry name" value="VITELLOGENIN-LIKE PROTEIN"/>
    <property type="match status" value="1"/>
</dbReference>
<feature type="region of interest" description="Disordered" evidence="1">
    <location>
        <begin position="428"/>
        <end position="465"/>
    </location>
</feature>
<feature type="compositionally biased region" description="Low complexity" evidence="1">
    <location>
        <begin position="199"/>
        <end position="229"/>
    </location>
</feature>
<feature type="compositionally biased region" description="Polar residues" evidence="1">
    <location>
        <begin position="437"/>
        <end position="465"/>
    </location>
</feature>
<sequence>MGDKAVVGVVDDMGENMQCVDHPYRSNPGGVCAFCLQEKLGNLVSSSKSTPFFSLQPAPSSSSSSPTSFRSDAGVVVGGGVGFASGYSRAGSTGGGRRTKFPFLAASHSKNKKSGGGYGNGGRKVVASVATTTSTTAVSASAGNDGGFVLNRSRSVAPRTGGGLVQGGGGGSGIRESAVADSPRKKSFWSFLYHSSASSTHTTSSITNDNSSSSSNVNRRRSTSSSSVGRVDRDVSDKQKKQPDDPCIAGPMQSDNGVDEAESPCGSQSSSSFGRKVARSRSVGCGSRSFSGDFLERISTGFGDCTLRRVESHREAKPKTVLHPEHNDNDGEQLRPTVRERVSCGGLFGGFGMMPSFYWLSAATADDGFDGSRRIPAATRSTAAAAAQGGRTRSWGWALASPMRAFKPYSSSKSLNAIDNAAAAAASPATNTISSINGSNKMVNGDSSSNGNKLAANPSSLAVGS</sequence>
<dbReference type="EMBL" id="JAQQAF010000008">
    <property type="protein sequence ID" value="KAJ8464287.1"/>
    <property type="molecule type" value="Genomic_DNA"/>
</dbReference>
<dbReference type="PANTHER" id="PTHR34460:SF2">
    <property type="entry name" value="OS04G0405500 PROTEIN"/>
    <property type="match status" value="1"/>
</dbReference>
<dbReference type="AlphaFoldDB" id="A0AAV8PU16"/>